<feature type="compositionally biased region" description="Low complexity" evidence="1">
    <location>
        <begin position="156"/>
        <end position="183"/>
    </location>
</feature>
<dbReference type="EMBL" id="JARKIB010000032">
    <property type="protein sequence ID" value="KAJ7762608.1"/>
    <property type="molecule type" value="Genomic_DNA"/>
</dbReference>
<evidence type="ECO:0000313" key="2">
    <source>
        <dbReference type="EMBL" id="KAJ7762608.1"/>
    </source>
</evidence>
<comment type="caution">
    <text evidence="2">The sequence shown here is derived from an EMBL/GenBank/DDBJ whole genome shotgun (WGS) entry which is preliminary data.</text>
</comment>
<organism evidence="2 3">
    <name type="scientific">Mycena metata</name>
    <dbReference type="NCBI Taxonomy" id="1033252"/>
    <lineage>
        <taxon>Eukaryota</taxon>
        <taxon>Fungi</taxon>
        <taxon>Dikarya</taxon>
        <taxon>Basidiomycota</taxon>
        <taxon>Agaricomycotina</taxon>
        <taxon>Agaricomycetes</taxon>
        <taxon>Agaricomycetidae</taxon>
        <taxon>Agaricales</taxon>
        <taxon>Marasmiineae</taxon>
        <taxon>Mycenaceae</taxon>
        <taxon>Mycena</taxon>
    </lineage>
</organism>
<protein>
    <submittedName>
        <fullName evidence="2">Uncharacterized protein</fullName>
    </submittedName>
</protein>
<keyword evidence="3" id="KW-1185">Reference proteome</keyword>
<accession>A0AAD7NJ55</accession>
<name>A0AAD7NJ55_9AGAR</name>
<feature type="compositionally biased region" description="Basic and acidic residues" evidence="1">
    <location>
        <begin position="130"/>
        <end position="149"/>
    </location>
</feature>
<reference evidence="2" key="1">
    <citation type="submission" date="2023-03" db="EMBL/GenBank/DDBJ databases">
        <title>Massive genome expansion in bonnet fungi (Mycena s.s.) driven by repeated elements and novel gene families across ecological guilds.</title>
        <authorList>
            <consortium name="Lawrence Berkeley National Laboratory"/>
            <person name="Harder C.B."/>
            <person name="Miyauchi S."/>
            <person name="Viragh M."/>
            <person name="Kuo A."/>
            <person name="Thoen E."/>
            <person name="Andreopoulos B."/>
            <person name="Lu D."/>
            <person name="Skrede I."/>
            <person name="Drula E."/>
            <person name="Henrissat B."/>
            <person name="Morin E."/>
            <person name="Kohler A."/>
            <person name="Barry K."/>
            <person name="LaButti K."/>
            <person name="Morin E."/>
            <person name="Salamov A."/>
            <person name="Lipzen A."/>
            <person name="Mereny Z."/>
            <person name="Hegedus B."/>
            <person name="Baldrian P."/>
            <person name="Stursova M."/>
            <person name="Weitz H."/>
            <person name="Taylor A."/>
            <person name="Grigoriev I.V."/>
            <person name="Nagy L.G."/>
            <person name="Martin F."/>
            <person name="Kauserud H."/>
        </authorList>
    </citation>
    <scope>NUCLEOTIDE SEQUENCE</scope>
    <source>
        <strain evidence="2">CBHHK182m</strain>
    </source>
</reference>
<dbReference type="AlphaFoldDB" id="A0AAD7NJ55"/>
<feature type="region of interest" description="Disordered" evidence="1">
    <location>
        <begin position="306"/>
        <end position="337"/>
    </location>
</feature>
<feature type="compositionally biased region" description="Low complexity" evidence="1">
    <location>
        <begin position="111"/>
        <end position="121"/>
    </location>
</feature>
<feature type="compositionally biased region" description="Basic and acidic residues" evidence="1">
    <location>
        <begin position="217"/>
        <end position="231"/>
    </location>
</feature>
<feature type="compositionally biased region" description="Low complexity" evidence="1">
    <location>
        <begin position="7"/>
        <end position="21"/>
    </location>
</feature>
<proteinExistence type="predicted"/>
<feature type="region of interest" description="Disordered" evidence="1">
    <location>
        <begin position="1"/>
        <end position="284"/>
    </location>
</feature>
<gene>
    <name evidence="2" type="ORF">B0H16DRAFT_1455646</name>
</gene>
<sequence length="350" mass="36673">MTTAGMQYSQQYSPHSPHSPQRGAQQQYGQHSPRASSHFGGQQQQTQQRQPPSPQRRHTSSGSPSTSPRRTTFFPPPAERELPPSRTASPAQGRGVGPRARARTEPSGYDVAAAVASAPSAHFNSISHAAGDRDRAHQQREQQQREQRALGHARKSSAYAALAALSGAHPSSSGARTAAAAIGSGSGNGTPGSTPPLSADVRDDYAGGASTSESEDERASYEGSRERERRGTNGRLLTPPATPPRHSLVVVVDGAVQEGESSPREGIVGLETLPHGVDGDGRPAFNARKASAQCRQLEGYVSFAAVEGLGEPPSPGPGGELDGEDDDDASKRKRGSLGAGIAGLWRGTFW</sequence>
<evidence type="ECO:0000256" key="1">
    <source>
        <dbReference type="SAM" id="MobiDB-lite"/>
    </source>
</evidence>
<dbReference type="Proteomes" id="UP001215598">
    <property type="component" value="Unassembled WGS sequence"/>
</dbReference>
<feature type="compositionally biased region" description="Low complexity" evidence="1">
    <location>
        <begin position="60"/>
        <end position="73"/>
    </location>
</feature>
<evidence type="ECO:0000313" key="3">
    <source>
        <dbReference type="Proteomes" id="UP001215598"/>
    </source>
</evidence>
<feature type="compositionally biased region" description="Polar residues" evidence="1">
    <location>
        <begin position="22"/>
        <end position="41"/>
    </location>
</feature>